<protein>
    <recommendedName>
        <fullName evidence="5">Lipoprotein</fullName>
    </recommendedName>
</protein>
<dbReference type="PROSITE" id="PS51257">
    <property type="entry name" value="PROKAR_LIPOPROTEIN"/>
    <property type="match status" value="1"/>
</dbReference>
<accession>A0ABW0HQA1</accession>
<keyword evidence="2" id="KW-0732">Signal</keyword>
<gene>
    <name evidence="3" type="ORF">ACFPOF_05855</name>
</gene>
<feature type="signal peptide" evidence="2">
    <location>
        <begin position="1"/>
        <end position="22"/>
    </location>
</feature>
<proteinExistence type="predicted"/>
<sequence length="376" mass="41521">MFTRKMGFAIVAVLLSVALVLSGCTKSKSPKDALQASMSKSTEIKSYNFKGSLKIENLDIPESDTSDQSAAQVANMLKNAEVSWTGAYKSDPMMLELNLKLAMQGDLAVTFSIPIIMTQEKVWVKVPNIPMLPIPEEVVGKFVELDLKKLAEDAGQEMPSLDIGKSQQFGNDLMGIIFKHIDEKQYLSDVKAKDAGIPDSVDVKQVVQLHVDQSQIEPFVNTVIEKIVPDVFDLLSKNEEYRKLLNVTQEDLDKAKKEIADTDKNEIKTSLEDMKKELKKLDIKANIGIDKKEYPVYTDATISAKIESEEMTGGVTIRIVSEMSNVNKEVKFENPIPSGDNVITTDKLEELMGGMFGGMGSFDDGSTDEGTTNESM</sequence>
<organism evidence="3 4">
    <name type="scientific">Cohnella soli</name>
    <dbReference type="NCBI Taxonomy" id="425005"/>
    <lineage>
        <taxon>Bacteria</taxon>
        <taxon>Bacillati</taxon>
        <taxon>Bacillota</taxon>
        <taxon>Bacilli</taxon>
        <taxon>Bacillales</taxon>
        <taxon>Paenibacillaceae</taxon>
        <taxon>Cohnella</taxon>
    </lineage>
</organism>
<feature type="chain" id="PRO_5047225435" description="Lipoprotein" evidence="2">
    <location>
        <begin position="23"/>
        <end position="376"/>
    </location>
</feature>
<evidence type="ECO:0000256" key="2">
    <source>
        <dbReference type="SAM" id="SignalP"/>
    </source>
</evidence>
<evidence type="ECO:0008006" key="5">
    <source>
        <dbReference type="Google" id="ProtNLM"/>
    </source>
</evidence>
<evidence type="ECO:0000313" key="3">
    <source>
        <dbReference type="EMBL" id="MFC5402257.1"/>
    </source>
</evidence>
<dbReference type="RefSeq" id="WP_378130544.1">
    <property type="nucleotide sequence ID" value="NZ_JBHSMI010000010.1"/>
</dbReference>
<keyword evidence="1" id="KW-0175">Coiled coil</keyword>
<name>A0ABW0HQA1_9BACL</name>
<feature type="coiled-coil region" evidence="1">
    <location>
        <begin position="238"/>
        <end position="284"/>
    </location>
</feature>
<evidence type="ECO:0000256" key="1">
    <source>
        <dbReference type="SAM" id="Coils"/>
    </source>
</evidence>
<evidence type="ECO:0000313" key="4">
    <source>
        <dbReference type="Proteomes" id="UP001596113"/>
    </source>
</evidence>
<reference evidence="4" key="1">
    <citation type="journal article" date="2019" name="Int. J. Syst. Evol. Microbiol.">
        <title>The Global Catalogue of Microorganisms (GCM) 10K type strain sequencing project: providing services to taxonomists for standard genome sequencing and annotation.</title>
        <authorList>
            <consortium name="The Broad Institute Genomics Platform"/>
            <consortium name="The Broad Institute Genome Sequencing Center for Infectious Disease"/>
            <person name="Wu L."/>
            <person name="Ma J."/>
        </authorList>
    </citation>
    <scope>NUCLEOTIDE SEQUENCE [LARGE SCALE GENOMIC DNA]</scope>
    <source>
        <strain evidence="4">CGMCC 1.18575</strain>
    </source>
</reference>
<dbReference type="Proteomes" id="UP001596113">
    <property type="component" value="Unassembled WGS sequence"/>
</dbReference>
<comment type="caution">
    <text evidence="3">The sequence shown here is derived from an EMBL/GenBank/DDBJ whole genome shotgun (WGS) entry which is preliminary data.</text>
</comment>
<keyword evidence="4" id="KW-1185">Reference proteome</keyword>
<dbReference type="EMBL" id="JBHSMI010000010">
    <property type="protein sequence ID" value="MFC5402257.1"/>
    <property type="molecule type" value="Genomic_DNA"/>
</dbReference>